<sequence>MQESAGRPDAFAAAPVNLNTALRNLPLAPPVVVDPATSVRDTLRAIDSRAAEAAVVVDKTSSVPLGIVSLRDALRSIIDGECDLAGPVAGVMTGGLATLPAEATVHQATVLMFRRGMRHLILTGPDGRLFNVVSQGDLYGMQAADSASLANAILATRSIAELSVQTVAVRRFASRRLIEGSGAEVLCEWIAALNDLIALQAIDLVEGQFELPYVPWCWLVFGSEGRLEQTLVTDQDNGIVFEAASAEEAGELRRKFLPFAQAVNAALDACGFPLCSGQIMAGNPTWCLSLDEWKQRFGGWIAVPEPEALLNATIFFDFRPLYGREELVAELQEWLLQRVKGNTAFLRAMAGNALEQAPPLSWWRDFRLGGGPDFPRTLDLKGQGIRLFVDAARIFALAYGVAQTNTVERLRGVRPALGMPVEEVAAMAASFYQIQRLRLQNQVSGEFPDAANRLNPDRLHKLDRLILKEALREARTLQQRLRLDYLN</sequence>
<feature type="domain" description="CBS" evidence="3">
    <location>
        <begin position="92"/>
        <end position="149"/>
    </location>
</feature>
<dbReference type="Gene3D" id="3.10.580.10">
    <property type="entry name" value="CBS-domain"/>
    <property type="match status" value="1"/>
</dbReference>
<dbReference type="InterPro" id="IPR000644">
    <property type="entry name" value="CBS_dom"/>
</dbReference>
<dbReference type="SMART" id="SM00116">
    <property type="entry name" value="CBS"/>
    <property type="match status" value="2"/>
</dbReference>
<feature type="domain" description="CBS" evidence="3">
    <location>
        <begin position="24"/>
        <end position="84"/>
    </location>
</feature>
<dbReference type="STRING" id="1223802.SUTH_02746"/>
<organism evidence="4 5">
    <name type="scientific">Sulfuritalea hydrogenivorans sk43H</name>
    <dbReference type="NCBI Taxonomy" id="1223802"/>
    <lineage>
        <taxon>Bacteria</taxon>
        <taxon>Pseudomonadati</taxon>
        <taxon>Pseudomonadota</taxon>
        <taxon>Betaproteobacteria</taxon>
        <taxon>Nitrosomonadales</taxon>
        <taxon>Sterolibacteriaceae</taxon>
        <taxon>Sulfuritalea</taxon>
    </lineage>
</organism>
<dbReference type="InterPro" id="IPR046342">
    <property type="entry name" value="CBS_dom_sf"/>
</dbReference>
<dbReference type="HOGENOM" id="CLU_027866_1_0_4"/>
<evidence type="ECO:0000259" key="3">
    <source>
        <dbReference type="PROSITE" id="PS51371"/>
    </source>
</evidence>
<dbReference type="Pfam" id="PF03445">
    <property type="entry name" value="DUF294"/>
    <property type="match status" value="1"/>
</dbReference>
<evidence type="ECO:0000313" key="4">
    <source>
        <dbReference type="EMBL" id="BAO30525.1"/>
    </source>
</evidence>
<dbReference type="InterPro" id="IPR051257">
    <property type="entry name" value="Diverse_CBS-Domain"/>
</dbReference>
<dbReference type="KEGG" id="shd:SUTH_02746"/>
<evidence type="ECO:0000256" key="2">
    <source>
        <dbReference type="PROSITE-ProRule" id="PRU00703"/>
    </source>
</evidence>
<dbReference type="GO" id="GO:0008773">
    <property type="term" value="F:[protein-PII] uridylyltransferase activity"/>
    <property type="evidence" value="ECO:0007669"/>
    <property type="project" value="InterPro"/>
</dbReference>
<dbReference type="Pfam" id="PF00571">
    <property type="entry name" value="CBS"/>
    <property type="match status" value="2"/>
</dbReference>
<keyword evidence="1 2" id="KW-0129">CBS domain</keyword>
<protein>
    <submittedName>
        <fullName evidence="4">Putative signal transduction protein with CBS domains</fullName>
    </submittedName>
</protein>
<dbReference type="OrthoDB" id="9808528at2"/>
<dbReference type="AlphaFoldDB" id="W0SHZ9"/>
<dbReference type="SUPFAM" id="SSF54631">
    <property type="entry name" value="CBS-domain pair"/>
    <property type="match status" value="1"/>
</dbReference>
<dbReference type="Pfam" id="PF10335">
    <property type="entry name" value="DUF294_C"/>
    <property type="match status" value="1"/>
</dbReference>
<evidence type="ECO:0000313" key="5">
    <source>
        <dbReference type="Proteomes" id="UP000031637"/>
    </source>
</evidence>
<name>W0SHZ9_9PROT</name>
<dbReference type="PANTHER" id="PTHR43080">
    <property type="entry name" value="CBS DOMAIN-CONTAINING PROTEIN CBSX3, MITOCHONDRIAL"/>
    <property type="match status" value="1"/>
</dbReference>
<reference evidence="4 5" key="1">
    <citation type="journal article" date="2014" name="Syst. Appl. Microbiol.">
        <title>Complete genomes of freshwater sulfur oxidizers Sulfuricella denitrificans skB26 and Sulfuritalea hydrogenivorans sk43H: genetic insights into the sulfur oxidation pathway of betaproteobacteria.</title>
        <authorList>
            <person name="Watanabe T."/>
            <person name="Kojima H."/>
            <person name="Fukui M."/>
        </authorList>
    </citation>
    <scope>NUCLEOTIDE SEQUENCE [LARGE SCALE GENOMIC DNA]</scope>
    <source>
        <strain evidence="4">DSM22779</strain>
    </source>
</reference>
<gene>
    <name evidence="4" type="ORF">SUTH_02746</name>
</gene>
<dbReference type="RefSeq" id="WP_041099993.1">
    <property type="nucleotide sequence ID" value="NZ_AP012547.1"/>
</dbReference>
<dbReference type="PANTHER" id="PTHR43080:SF2">
    <property type="entry name" value="CBS DOMAIN-CONTAINING PROTEIN"/>
    <property type="match status" value="1"/>
</dbReference>
<dbReference type="EMBL" id="AP012547">
    <property type="protein sequence ID" value="BAO30525.1"/>
    <property type="molecule type" value="Genomic_DNA"/>
</dbReference>
<dbReference type="PROSITE" id="PS51371">
    <property type="entry name" value="CBS"/>
    <property type="match status" value="2"/>
</dbReference>
<dbReference type="InterPro" id="IPR005105">
    <property type="entry name" value="GlnD_Uridyltrans_N"/>
</dbReference>
<dbReference type="InterPro" id="IPR018821">
    <property type="entry name" value="DUF294_put_nucleoTrafse_sb-bd"/>
</dbReference>
<keyword evidence="5" id="KW-1185">Reference proteome</keyword>
<accession>W0SHZ9</accession>
<dbReference type="Proteomes" id="UP000031637">
    <property type="component" value="Chromosome"/>
</dbReference>
<dbReference type="CDD" id="cd05401">
    <property type="entry name" value="NT_GlnE_GlnD_like"/>
    <property type="match status" value="1"/>
</dbReference>
<proteinExistence type="predicted"/>
<evidence type="ECO:0000256" key="1">
    <source>
        <dbReference type="ARBA" id="ARBA00023122"/>
    </source>
</evidence>